<accession>A0A1X2LSV2</accession>
<feature type="signal peptide" evidence="2">
    <location>
        <begin position="1"/>
        <end position="25"/>
    </location>
</feature>
<evidence type="ECO:0008006" key="5">
    <source>
        <dbReference type="Google" id="ProtNLM"/>
    </source>
</evidence>
<dbReference type="EMBL" id="NCXP01000019">
    <property type="protein sequence ID" value="OSC39861.1"/>
    <property type="molecule type" value="Genomic_DNA"/>
</dbReference>
<keyword evidence="2" id="KW-0732">Signal</keyword>
<feature type="compositionally biased region" description="Pro residues" evidence="1">
    <location>
        <begin position="51"/>
        <end position="61"/>
    </location>
</feature>
<evidence type="ECO:0000313" key="4">
    <source>
        <dbReference type="Proteomes" id="UP000193247"/>
    </source>
</evidence>
<feature type="region of interest" description="Disordered" evidence="1">
    <location>
        <begin position="26"/>
        <end position="64"/>
    </location>
</feature>
<dbReference type="PROSITE" id="PS51257">
    <property type="entry name" value="PROKAR_LIPOPROTEIN"/>
    <property type="match status" value="1"/>
</dbReference>
<dbReference type="AlphaFoldDB" id="A0A1X2LSV2"/>
<feature type="compositionally biased region" description="Low complexity" evidence="1">
    <location>
        <begin position="29"/>
        <end position="50"/>
    </location>
</feature>
<dbReference type="STRING" id="1430326.B8W66_15295"/>
<dbReference type="OrthoDB" id="4752236at2"/>
<evidence type="ECO:0000256" key="1">
    <source>
        <dbReference type="SAM" id="MobiDB-lite"/>
    </source>
</evidence>
<protein>
    <recommendedName>
        <fullName evidence="5">DUF5642 domain-containing protein</fullName>
    </recommendedName>
</protein>
<organism evidence="3 4">
    <name type="scientific">Mycobacterium decipiens</name>
    <dbReference type="NCBI Taxonomy" id="1430326"/>
    <lineage>
        <taxon>Bacteria</taxon>
        <taxon>Bacillati</taxon>
        <taxon>Actinomycetota</taxon>
        <taxon>Actinomycetes</taxon>
        <taxon>Mycobacteriales</taxon>
        <taxon>Mycobacteriaceae</taxon>
        <taxon>Mycobacterium</taxon>
    </lineage>
</organism>
<keyword evidence="4" id="KW-1185">Reference proteome</keyword>
<sequence length="209" mass="20989">MSMVRTSFFGSFAIVMLAVVTGCGSDDNSAAPSTASPGSAAPTTAAASPSPGSPPASPPGVEPEYSSLLIKASDIGPDAWADGPPIANPAGVVGVGQTFKNPDGKRTIVVTLAVFADPSEAAHMVPAMRETLSKKVAGEPQPVDVGSDGLMVAGVASEKSMEVSEVVFTAGKVLVDLEFDSSLGNPTPPDVVLDVARKQDAAVRNGLPS</sequence>
<feature type="chain" id="PRO_5013230815" description="DUF5642 domain-containing protein" evidence="2">
    <location>
        <begin position="26"/>
        <end position="209"/>
    </location>
</feature>
<comment type="caution">
    <text evidence="3">The sequence shown here is derived from an EMBL/GenBank/DDBJ whole genome shotgun (WGS) entry which is preliminary data.</text>
</comment>
<evidence type="ECO:0000256" key="2">
    <source>
        <dbReference type="SAM" id="SignalP"/>
    </source>
</evidence>
<reference evidence="3 4" key="1">
    <citation type="submission" date="2017-04" db="EMBL/GenBank/DDBJ databases">
        <title>The new phylogeny of genus Mycobacterium.</title>
        <authorList>
            <person name="Tortoli E."/>
            <person name="Trovato A."/>
            <person name="Cirillo D.M."/>
        </authorList>
    </citation>
    <scope>NUCLEOTIDE SEQUENCE [LARGE SCALE GENOMIC DNA]</scope>
    <source>
        <strain evidence="3 4">TBL 1200985</strain>
    </source>
</reference>
<evidence type="ECO:0000313" key="3">
    <source>
        <dbReference type="EMBL" id="OSC39861.1"/>
    </source>
</evidence>
<proteinExistence type="predicted"/>
<name>A0A1X2LSV2_9MYCO</name>
<gene>
    <name evidence="3" type="ORF">B8W66_15295</name>
</gene>
<dbReference type="Proteomes" id="UP000193247">
    <property type="component" value="Unassembled WGS sequence"/>
</dbReference>